<protein>
    <submittedName>
        <fullName evidence="1">Uncharacterized protein</fullName>
    </submittedName>
</protein>
<gene>
    <name evidence="1" type="ORF">HNO88_004405</name>
</gene>
<accession>A0A7W7KDY0</accession>
<reference evidence="1 2" key="1">
    <citation type="submission" date="2020-08" db="EMBL/GenBank/DDBJ databases">
        <title>Functional genomics of gut bacteria from endangered species of beetles.</title>
        <authorList>
            <person name="Carlos-Shanley C."/>
        </authorList>
    </citation>
    <scope>NUCLEOTIDE SEQUENCE [LARGE SCALE GENOMIC DNA]</scope>
    <source>
        <strain evidence="1 2">S00245</strain>
    </source>
</reference>
<proteinExistence type="predicted"/>
<keyword evidence="2" id="KW-1185">Reference proteome</keyword>
<organism evidence="1 2">
    <name type="scientific">Novosphingobium chloroacetimidivorans</name>
    <dbReference type="NCBI Taxonomy" id="1428314"/>
    <lineage>
        <taxon>Bacteria</taxon>
        <taxon>Pseudomonadati</taxon>
        <taxon>Pseudomonadota</taxon>
        <taxon>Alphaproteobacteria</taxon>
        <taxon>Sphingomonadales</taxon>
        <taxon>Sphingomonadaceae</taxon>
        <taxon>Novosphingobium</taxon>
    </lineage>
</organism>
<evidence type="ECO:0000313" key="1">
    <source>
        <dbReference type="EMBL" id="MBB4861057.1"/>
    </source>
</evidence>
<dbReference type="AlphaFoldDB" id="A0A7W7KDY0"/>
<dbReference type="EMBL" id="JACHLR010000049">
    <property type="protein sequence ID" value="MBB4861057.1"/>
    <property type="molecule type" value="Genomic_DNA"/>
</dbReference>
<name>A0A7W7KDY0_9SPHN</name>
<comment type="caution">
    <text evidence="1">The sequence shown here is derived from an EMBL/GenBank/DDBJ whole genome shotgun (WGS) entry which is preliminary data.</text>
</comment>
<evidence type="ECO:0000313" key="2">
    <source>
        <dbReference type="Proteomes" id="UP000555448"/>
    </source>
</evidence>
<sequence>MSNVACLSRARDTRRREIVEVFVAALAAVLDVMQDMETTGEAGSMVDCEPLDEAACMRLIMGNALILRPSLSTSEADKRAALPVIQMLKRSFAARRQCAND</sequence>
<dbReference type="Proteomes" id="UP000555448">
    <property type="component" value="Unassembled WGS sequence"/>
</dbReference>